<organism evidence="6 7">
    <name type="scientific">Neobacillus piezotolerans</name>
    <dbReference type="NCBI Taxonomy" id="2259171"/>
    <lineage>
        <taxon>Bacteria</taxon>
        <taxon>Bacillati</taxon>
        <taxon>Bacillota</taxon>
        <taxon>Bacilli</taxon>
        <taxon>Bacillales</taxon>
        <taxon>Bacillaceae</taxon>
        <taxon>Neobacillus</taxon>
    </lineage>
</organism>
<dbReference type="PANTHER" id="PTHR30146">
    <property type="entry name" value="LACI-RELATED TRANSCRIPTIONAL REPRESSOR"/>
    <property type="match status" value="1"/>
</dbReference>
<evidence type="ECO:0000256" key="2">
    <source>
        <dbReference type="ARBA" id="ARBA00023015"/>
    </source>
</evidence>
<dbReference type="AlphaFoldDB" id="A0A3D8GK98"/>
<comment type="caution">
    <text evidence="6">The sequence shown here is derived from an EMBL/GenBank/DDBJ whole genome shotgun (WGS) entry which is preliminary data.</text>
</comment>
<dbReference type="Proteomes" id="UP000257144">
    <property type="component" value="Unassembled WGS sequence"/>
</dbReference>
<reference evidence="6 7" key="1">
    <citation type="submission" date="2018-07" db="EMBL/GenBank/DDBJ databases">
        <title>Bacillus sp. YLB-04 draft genome sequence.</title>
        <authorList>
            <person name="Yu L."/>
            <person name="Tang X."/>
        </authorList>
    </citation>
    <scope>NUCLEOTIDE SEQUENCE [LARGE SCALE GENOMIC DNA]</scope>
    <source>
        <strain evidence="6 7">YLB-04</strain>
    </source>
</reference>
<dbReference type="PROSITE" id="PS50932">
    <property type="entry name" value="HTH_LACI_2"/>
    <property type="match status" value="1"/>
</dbReference>
<dbReference type="PROSITE" id="PS00356">
    <property type="entry name" value="HTH_LACI_1"/>
    <property type="match status" value="1"/>
</dbReference>
<feature type="domain" description="HTH lacI-type" evidence="5">
    <location>
        <begin position="2"/>
        <end position="56"/>
    </location>
</feature>
<dbReference type="OrthoDB" id="9796186at2"/>
<dbReference type="CDD" id="cd01392">
    <property type="entry name" value="HTH_LacI"/>
    <property type="match status" value="1"/>
</dbReference>
<dbReference type="InterPro" id="IPR028082">
    <property type="entry name" value="Peripla_BP_I"/>
</dbReference>
<dbReference type="InterPro" id="IPR010982">
    <property type="entry name" value="Lambda_DNA-bd_dom_sf"/>
</dbReference>
<dbReference type="SUPFAM" id="SSF47413">
    <property type="entry name" value="lambda repressor-like DNA-binding domains"/>
    <property type="match status" value="1"/>
</dbReference>
<dbReference type="PRINTS" id="PR00036">
    <property type="entry name" value="HTHLACI"/>
</dbReference>
<evidence type="ECO:0000259" key="5">
    <source>
        <dbReference type="PROSITE" id="PS50932"/>
    </source>
</evidence>
<dbReference type="CDD" id="cd06291">
    <property type="entry name" value="PBP1_Qymf-like"/>
    <property type="match status" value="1"/>
</dbReference>
<keyword evidence="7" id="KW-1185">Reference proteome</keyword>
<dbReference type="Gene3D" id="3.40.50.2300">
    <property type="match status" value="2"/>
</dbReference>
<keyword evidence="2" id="KW-0805">Transcription regulation</keyword>
<dbReference type="PANTHER" id="PTHR30146:SF95">
    <property type="entry name" value="RIBOSE OPERON REPRESSOR"/>
    <property type="match status" value="1"/>
</dbReference>
<accession>A0A3D8GK98</accession>
<name>A0A3D8GK98_9BACI</name>
<dbReference type="Pfam" id="PF00532">
    <property type="entry name" value="Peripla_BP_1"/>
    <property type="match status" value="1"/>
</dbReference>
<dbReference type="Pfam" id="PF00356">
    <property type="entry name" value="LacI"/>
    <property type="match status" value="1"/>
</dbReference>
<keyword evidence="1" id="KW-0678">Repressor</keyword>
<dbReference type="InterPro" id="IPR001761">
    <property type="entry name" value="Peripla_BP/Lac1_sug-bd_dom"/>
</dbReference>
<dbReference type="InterPro" id="IPR000843">
    <property type="entry name" value="HTH_LacI"/>
</dbReference>
<dbReference type="EMBL" id="QNQT01000019">
    <property type="protein sequence ID" value="RDU34742.1"/>
    <property type="molecule type" value="Genomic_DNA"/>
</dbReference>
<evidence type="ECO:0000256" key="1">
    <source>
        <dbReference type="ARBA" id="ARBA00022491"/>
    </source>
</evidence>
<evidence type="ECO:0000313" key="6">
    <source>
        <dbReference type="EMBL" id="RDU34742.1"/>
    </source>
</evidence>
<protein>
    <submittedName>
        <fullName evidence="6">Transcriptional regulator</fullName>
    </submittedName>
</protein>
<dbReference type="RefSeq" id="WP_115454124.1">
    <property type="nucleotide sequence ID" value="NZ_QNQT01000019.1"/>
</dbReference>
<proteinExistence type="predicted"/>
<keyword evidence="3" id="KW-0238">DNA-binding</keyword>
<dbReference type="SMART" id="SM00354">
    <property type="entry name" value="HTH_LACI"/>
    <property type="match status" value="1"/>
</dbReference>
<dbReference type="Gene3D" id="1.10.260.40">
    <property type="entry name" value="lambda repressor-like DNA-binding domains"/>
    <property type="match status" value="1"/>
</dbReference>
<evidence type="ECO:0000256" key="3">
    <source>
        <dbReference type="ARBA" id="ARBA00023125"/>
    </source>
</evidence>
<keyword evidence="4" id="KW-0804">Transcription</keyword>
<sequence length="324" mass="35852">MASIKEVAKHAGVSVATVSRVLNDKGYVSEEARKRVQKAIANLDYRPNAVARSLFKKTSKTIGLLVPDIVNPFFPELARAVEDTLSRHGYTVILCNTDESKEKEQAYLEMMMQKYIDGLIVATNTLTAAQVTKYNIPVVSIDRKISKELPGIMVENKKGASMAVRFLKKKGRKRIAHLRGPSYIPNAVERCAGYLEVVGEEPWFKESYIAEGNYDMTMSIESTIRLLNMHPDIDAIFAGNDVSAIGAIKAIHKLGKHVPRDIAVVGFDGIMLSEATTPELTTIAQPIYELGEIASATLIKIIEQQADDQTLYTLPVQLIERQST</sequence>
<dbReference type="SUPFAM" id="SSF53822">
    <property type="entry name" value="Periplasmic binding protein-like I"/>
    <property type="match status" value="1"/>
</dbReference>
<gene>
    <name evidence="6" type="ORF">DRW41_21850</name>
</gene>
<dbReference type="GO" id="GO:0003700">
    <property type="term" value="F:DNA-binding transcription factor activity"/>
    <property type="evidence" value="ECO:0007669"/>
    <property type="project" value="TreeGrafter"/>
</dbReference>
<evidence type="ECO:0000313" key="7">
    <source>
        <dbReference type="Proteomes" id="UP000257144"/>
    </source>
</evidence>
<dbReference type="GO" id="GO:0000976">
    <property type="term" value="F:transcription cis-regulatory region binding"/>
    <property type="evidence" value="ECO:0007669"/>
    <property type="project" value="TreeGrafter"/>
</dbReference>
<evidence type="ECO:0000256" key="4">
    <source>
        <dbReference type="ARBA" id="ARBA00023163"/>
    </source>
</evidence>